<dbReference type="SUPFAM" id="SSF103473">
    <property type="entry name" value="MFS general substrate transporter"/>
    <property type="match status" value="1"/>
</dbReference>
<dbReference type="PANTHER" id="PTHR23517">
    <property type="entry name" value="RESISTANCE PROTEIN MDTM, PUTATIVE-RELATED-RELATED"/>
    <property type="match status" value="1"/>
</dbReference>
<organism evidence="9 10">
    <name type="scientific">Paenibacillus elgii</name>
    <dbReference type="NCBI Taxonomy" id="189691"/>
    <lineage>
        <taxon>Bacteria</taxon>
        <taxon>Bacillati</taxon>
        <taxon>Bacillota</taxon>
        <taxon>Bacilli</taxon>
        <taxon>Bacillales</taxon>
        <taxon>Paenibacillaceae</taxon>
        <taxon>Paenibacillus</taxon>
    </lineage>
</organism>
<dbReference type="PANTHER" id="PTHR23517:SF3">
    <property type="entry name" value="INTEGRAL MEMBRANE TRANSPORT PROTEIN"/>
    <property type="match status" value="1"/>
</dbReference>
<feature type="transmembrane region" description="Helical" evidence="7">
    <location>
        <begin position="277"/>
        <end position="293"/>
    </location>
</feature>
<feature type="transmembrane region" description="Helical" evidence="7">
    <location>
        <begin position="300"/>
        <end position="317"/>
    </location>
</feature>
<feature type="transmembrane region" description="Helical" evidence="7">
    <location>
        <begin position="221"/>
        <end position="242"/>
    </location>
</feature>
<gene>
    <name evidence="9" type="ORF">C8Z91_11530</name>
</gene>
<feature type="domain" description="Major facilitator superfamily (MFS) profile" evidence="8">
    <location>
        <begin position="1"/>
        <end position="414"/>
    </location>
</feature>
<dbReference type="CDD" id="cd17329">
    <property type="entry name" value="MFS_MdtH_MDR_like"/>
    <property type="match status" value="1"/>
</dbReference>
<evidence type="ECO:0000256" key="5">
    <source>
        <dbReference type="ARBA" id="ARBA00022989"/>
    </source>
</evidence>
<evidence type="ECO:0000256" key="1">
    <source>
        <dbReference type="ARBA" id="ARBA00004651"/>
    </source>
</evidence>
<evidence type="ECO:0000256" key="4">
    <source>
        <dbReference type="ARBA" id="ARBA00022692"/>
    </source>
</evidence>
<dbReference type="EMBL" id="PYHP01000030">
    <property type="protein sequence ID" value="PUA39093.1"/>
    <property type="molecule type" value="Genomic_DNA"/>
</dbReference>
<proteinExistence type="predicted"/>
<dbReference type="AlphaFoldDB" id="A0A2T6G4N0"/>
<feature type="transmembrane region" description="Helical" evidence="7">
    <location>
        <begin position="15"/>
        <end position="36"/>
    </location>
</feature>
<dbReference type="GO" id="GO:0005886">
    <property type="term" value="C:plasma membrane"/>
    <property type="evidence" value="ECO:0007669"/>
    <property type="project" value="UniProtKB-SubCell"/>
</dbReference>
<keyword evidence="3" id="KW-1003">Cell membrane</keyword>
<dbReference type="Proteomes" id="UP000244184">
    <property type="component" value="Unassembled WGS sequence"/>
</dbReference>
<dbReference type="InterPro" id="IPR011701">
    <property type="entry name" value="MFS"/>
</dbReference>
<keyword evidence="4 7" id="KW-0812">Transmembrane</keyword>
<protein>
    <submittedName>
        <fullName evidence="9">MFS transporter</fullName>
    </submittedName>
</protein>
<dbReference type="GO" id="GO:0022857">
    <property type="term" value="F:transmembrane transporter activity"/>
    <property type="evidence" value="ECO:0007669"/>
    <property type="project" value="InterPro"/>
</dbReference>
<comment type="subcellular location">
    <subcellularLocation>
        <location evidence="1">Cell membrane</location>
        <topology evidence="1">Multi-pass membrane protein</topology>
    </subcellularLocation>
</comment>
<keyword evidence="6 7" id="KW-0472">Membrane</keyword>
<evidence type="ECO:0000256" key="7">
    <source>
        <dbReference type="SAM" id="Phobius"/>
    </source>
</evidence>
<keyword evidence="2" id="KW-0813">Transport</keyword>
<feature type="transmembrane region" description="Helical" evidence="7">
    <location>
        <begin position="84"/>
        <end position="111"/>
    </location>
</feature>
<feature type="transmembrane region" description="Helical" evidence="7">
    <location>
        <begin position="389"/>
        <end position="407"/>
    </location>
</feature>
<dbReference type="RefSeq" id="WP_108531535.1">
    <property type="nucleotide sequence ID" value="NZ_PYHP01000030.1"/>
</dbReference>
<evidence type="ECO:0000313" key="10">
    <source>
        <dbReference type="Proteomes" id="UP000244184"/>
    </source>
</evidence>
<feature type="transmembrane region" description="Helical" evidence="7">
    <location>
        <begin position="167"/>
        <end position="187"/>
    </location>
</feature>
<evidence type="ECO:0000256" key="3">
    <source>
        <dbReference type="ARBA" id="ARBA00022475"/>
    </source>
</evidence>
<keyword evidence="5 7" id="KW-1133">Transmembrane helix</keyword>
<dbReference type="Gene3D" id="1.20.1250.20">
    <property type="entry name" value="MFS general substrate transporter like domains"/>
    <property type="match status" value="1"/>
</dbReference>
<evidence type="ECO:0000313" key="9">
    <source>
        <dbReference type="EMBL" id="PUA39093.1"/>
    </source>
</evidence>
<comment type="caution">
    <text evidence="9">The sequence shown here is derived from an EMBL/GenBank/DDBJ whole genome shotgun (WGS) entry which is preliminary data.</text>
</comment>
<evidence type="ECO:0000256" key="6">
    <source>
        <dbReference type="ARBA" id="ARBA00023136"/>
    </source>
</evidence>
<evidence type="ECO:0000256" key="2">
    <source>
        <dbReference type="ARBA" id="ARBA00022448"/>
    </source>
</evidence>
<dbReference type="Pfam" id="PF07690">
    <property type="entry name" value="MFS_1"/>
    <property type="match status" value="2"/>
</dbReference>
<name>A0A2T6G4N0_9BACL</name>
<dbReference type="InterPro" id="IPR020846">
    <property type="entry name" value="MFS_dom"/>
</dbReference>
<reference evidence="9 10" key="1">
    <citation type="submission" date="2018-03" db="EMBL/GenBank/DDBJ databases">
        <title>Genome sequence of Paenibacillus elgii strain AC13 an antimicrobial compound producing bacteria.</title>
        <authorList>
            <person name="Kurokawa A.S."/>
            <person name="Araujo J.F."/>
            <person name="Costa R.A."/>
            <person name="Ortega D.B."/>
            <person name="Pires A.S."/>
            <person name="Pappas G.J.Jr."/>
            <person name="Franco O.L."/>
            <person name="Barreto C."/>
            <person name="Magalhaes B.S."/>
            <person name="Kruger R.H."/>
        </authorList>
    </citation>
    <scope>NUCLEOTIDE SEQUENCE [LARGE SCALE GENOMIC DNA]</scope>
    <source>
        <strain evidence="9 10">AC13</strain>
    </source>
</reference>
<accession>A0A2T6G4N0</accession>
<dbReference type="InterPro" id="IPR036259">
    <property type="entry name" value="MFS_trans_sf"/>
</dbReference>
<evidence type="ECO:0000259" key="8">
    <source>
        <dbReference type="PROSITE" id="PS50850"/>
    </source>
</evidence>
<sequence>MTGFRKYHKNLKIRIYDVFINGLCSTMYLPFMGIYFADRLGAELTGILMIITVLFGFSAGLYGGYFADLSGRKKIMVTAASLRLMALIVMLVANTLMMNSVILTFISILIISACSGASDPVSEAMVVDVTNSDNRKSVYNFLYWFRNLSSVLGGVAGGFLFKDHLQLILLISAFLSALSLVLVSVFITETYTPPIQRTLVKRRVLHELVVNYIRVSKDRTFMIFTLATLLFFSLEFQMSNYIGIRLGKELPSQIFYLFGFGFNLDGVKLVGLLRAENTFVVVAFTLLIGLLVKRYKDTKVLTAGLLIYTAGYFILGFSNVPLLLLSAMLIATVGEIMFWPVRQKYLAELIPEDARSSYMAVNSLVFQGARVLASLSITLGAVITSFFMSTLYLFIGLTSIYLFHMVIGQIKRSKTVHSEEGVITS</sequence>
<feature type="transmembrane region" description="Helical" evidence="7">
    <location>
        <begin position="42"/>
        <end position="63"/>
    </location>
</feature>
<dbReference type="InterPro" id="IPR050171">
    <property type="entry name" value="MFS_Transporters"/>
</dbReference>
<dbReference type="PROSITE" id="PS50850">
    <property type="entry name" value="MFS"/>
    <property type="match status" value="1"/>
</dbReference>